<feature type="region of interest" description="Disordered" evidence="1">
    <location>
        <begin position="1"/>
        <end position="21"/>
    </location>
</feature>
<evidence type="ECO:0000313" key="3">
    <source>
        <dbReference type="Proteomes" id="UP000215596"/>
    </source>
</evidence>
<reference evidence="2 3" key="1">
    <citation type="submission" date="2017-07" db="EMBL/GenBank/DDBJ databases">
        <title>Isolation and whole genome analysis of endospore-forming bacteria from heroin.</title>
        <authorList>
            <person name="Kalinowski J."/>
            <person name="Ahrens B."/>
            <person name="Al-Dilaimi A."/>
            <person name="Winkler A."/>
            <person name="Wibberg D."/>
            <person name="Schleenbecker U."/>
            <person name="Ruckert C."/>
            <person name="Wolfel R."/>
            <person name="Grass G."/>
        </authorList>
    </citation>
    <scope>NUCLEOTIDE SEQUENCE [LARGE SCALE GENOMIC DNA]</scope>
    <source>
        <strain evidence="2 3">7537-G1</strain>
    </source>
</reference>
<dbReference type="NCBIfam" id="NF006159">
    <property type="entry name" value="PRK08303.1"/>
    <property type="match status" value="1"/>
</dbReference>
<evidence type="ECO:0000313" key="2">
    <source>
        <dbReference type="EMBL" id="PAD73441.1"/>
    </source>
</evidence>
<protein>
    <submittedName>
        <fullName evidence="2">Short-chain dehydrogenase</fullName>
    </submittedName>
</protein>
<dbReference type="PANTHER" id="PTHR44147:SF2">
    <property type="entry name" value="DEHYDROGENASE_REDUCTASE SDR FAMILY MEMBER 1"/>
    <property type="match status" value="1"/>
</dbReference>
<dbReference type="InterPro" id="IPR002347">
    <property type="entry name" value="SDR_fam"/>
</dbReference>
<proteinExistence type="predicted"/>
<sequence>MNKDQPNHERSGGSAASAQPLAGKVAVVAGSTRGAGRAIAVMLGAAGATVYCTGRSIRGQQSDLKRPETIEETAEQVSERGGIGIPVQCDHTDEEQVQALFERVKAEQNGQLDILVNDIWGGEHLTHWNIPFWEQFLSDGLLMQKRAVHAHMITSYYGVPLMVERGSGLVIEMTDGSTYNYRGNLYYSLAKISAIHLAEAMAAELRPYGVTAVAVTPGFLRSEQMLDYFGVKEENWRDAVAKEAHFIESETPYFVAQAVAALAADPKVAEKSGQALTSWDLSVEYGIRDIDGRHPHWGQYAKKKRLPLN</sequence>
<comment type="caution">
    <text evidence="2">The sequence shown here is derived from an EMBL/GenBank/DDBJ whole genome shotgun (WGS) entry which is preliminary data.</text>
</comment>
<organism evidence="2 3">
    <name type="scientific">Paenibacillus campinasensis</name>
    <dbReference type="NCBI Taxonomy" id="66347"/>
    <lineage>
        <taxon>Bacteria</taxon>
        <taxon>Bacillati</taxon>
        <taxon>Bacillota</taxon>
        <taxon>Bacilli</taxon>
        <taxon>Bacillales</taxon>
        <taxon>Paenibacillaceae</taxon>
        <taxon>Paenibacillus</taxon>
    </lineage>
</organism>
<feature type="compositionally biased region" description="Basic and acidic residues" evidence="1">
    <location>
        <begin position="1"/>
        <end position="11"/>
    </location>
</feature>
<dbReference type="InterPro" id="IPR036291">
    <property type="entry name" value="NAD(P)-bd_dom_sf"/>
</dbReference>
<dbReference type="Pfam" id="PF00106">
    <property type="entry name" value="adh_short"/>
    <property type="match status" value="1"/>
</dbReference>
<gene>
    <name evidence="2" type="ORF">CHH67_20005</name>
</gene>
<name>A0A268EJZ0_9BACL</name>
<evidence type="ECO:0000256" key="1">
    <source>
        <dbReference type="SAM" id="MobiDB-lite"/>
    </source>
</evidence>
<dbReference type="PANTHER" id="PTHR44147">
    <property type="entry name" value="DEHYDROGENASE/REDUCTASE SDR FAMILY MEMBER 1"/>
    <property type="match status" value="1"/>
</dbReference>
<dbReference type="Proteomes" id="UP000215596">
    <property type="component" value="Unassembled WGS sequence"/>
</dbReference>
<dbReference type="OrthoDB" id="63584at2"/>
<dbReference type="EMBL" id="NPBY01000064">
    <property type="protein sequence ID" value="PAD73441.1"/>
    <property type="molecule type" value="Genomic_DNA"/>
</dbReference>
<dbReference type="PRINTS" id="PR00081">
    <property type="entry name" value="GDHRDH"/>
</dbReference>
<dbReference type="AlphaFoldDB" id="A0A268EJZ0"/>
<accession>A0A268EJZ0</accession>
<dbReference type="RefSeq" id="WP_095267148.1">
    <property type="nucleotide sequence ID" value="NZ_NPBY01000064.1"/>
</dbReference>
<dbReference type="SUPFAM" id="SSF51735">
    <property type="entry name" value="NAD(P)-binding Rossmann-fold domains"/>
    <property type="match status" value="1"/>
</dbReference>
<dbReference type="Gene3D" id="3.40.50.720">
    <property type="entry name" value="NAD(P)-binding Rossmann-like Domain"/>
    <property type="match status" value="1"/>
</dbReference>